<proteinExistence type="predicted"/>
<reference evidence="1 2" key="1">
    <citation type="journal article" date="2019" name="Int. J. Syst. Evol. Microbiol.">
        <title>The Global Catalogue of Microorganisms (GCM) 10K type strain sequencing project: providing services to taxonomists for standard genome sequencing and annotation.</title>
        <authorList>
            <consortium name="The Broad Institute Genomics Platform"/>
            <consortium name="The Broad Institute Genome Sequencing Center for Infectious Disease"/>
            <person name="Wu L."/>
            <person name="Ma J."/>
        </authorList>
    </citation>
    <scope>NUCLEOTIDE SEQUENCE [LARGE SCALE GENOMIC DNA]</scope>
    <source>
        <strain evidence="1 2">CGMCC 1.10387</strain>
    </source>
</reference>
<comment type="caution">
    <text evidence="1">The sequence shown here is derived from an EMBL/GenBank/DDBJ whole genome shotgun (WGS) entry which is preliminary data.</text>
</comment>
<name>A0ABD6DYH9_9EURY</name>
<dbReference type="EMBL" id="JBHUDP010000004">
    <property type="protein sequence ID" value="MFD1686357.1"/>
    <property type="molecule type" value="Genomic_DNA"/>
</dbReference>
<dbReference type="AlphaFoldDB" id="A0ABD6DYH9"/>
<keyword evidence="2" id="KW-1185">Reference proteome</keyword>
<organism evidence="1 2">
    <name type="scientific">Halobellus litoreus</name>
    <dbReference type="NCBI Taxonomy" id="755310"/>
    <lineage>
        <taxon>Archaea</taxon>
        <taxon>Methanobacteriati</taxon>
        <taxon>Methanobacteriota</taxon>
        <taxon>Stenosarchaea group</taxon>
        <taxon>Halobacteria</taxon>
        <taxon>Halobacteriales</taxon>
        <taxon>Haloferacaceae</taxon>
        <taxon>Halobellus</taxon>
    </lineage>
</organism>
<dbReference type="Proteomes" id="UP001597092">
    <property type="component" value="Unassembled WGS sequence"/>
</dbReference>
<evidence type="ECO:0000313" key="2">
    <source>
        <dbReference type="Proteomes" id="UP001597092"/>
    </source>
</evidence>
<gene>
    <name evidence="1" type="ORF">ACFSAS_12110</name>
</gene>
<protein>
    <submittedName>
        <fullName evidence="1">Uncharacterized protein</fullName>
    </submittedName>
</protein>
<dbReference type="RefSeq" id="WP_256305383.1">
    <property type="nucleotide sequence ID" value="NZ_JANHAW010000001.1"/>
</dbReference>
<accession>A0ABD6DYH9</accession>
<sequence length="122" mass="13923">MNYEDLNNVPARSLVGRSSTVVFAPENAYLNEGDDWTLAKVSFKDGDGELRYFSAFKGSCSDECWDELVRLVREFEERSSRTRWVYATDVRATVSEKYLNINPSQSSEVKVGPLNEFGLHEE</sequence>
<evidence type="ECO:0000313" key="1">
    <source>
        <dbReference type="EMBL" id="MFD1686357.1"/>
    </source>
</evidence>